<organism evidence="3 4">
    <name type="scientific">Algoriphagus iocasae</name>
    <dbReference type="NCBI Taxonomy" id="1836499"/>
    <lineage>
        <taxon>Bacteria</taxon>
        <taxon>Pseudomonadati</taxon>
        <taxon>Bacteroidota</taxon>
        <taxon>Cytophagia</taxon>
        <taxon>Cytophagales</taxon>
        <taxon>Cyclobacteriaceae</taxon>
        <taxon>Algoriphagus</taxon>
    </lineage>
</organism>
<feature type="signal peptide" evidence="1">
    <location>
        <begin position="1"/>
        <end position="23"/>
    </location>
</feature>
<evidence type="ECO:0000313" key="3">
    <source>
        <dbReference type="EMBL" id="MBB6328337.1"/>
    </source>
</evidence>
<keyword evidence="1" id="KW-0732">Signal</keyword>
<evidence type="ECO:0000259" key="2">
    <source>
        <dbReference type="Pfam" id="PF09917"/>
    </source>
</evidence>
<sequence length="147" mass="16524">MKIRHFASISLIVFLVASNTVQAQSDSLVFGTWFNTEKTAQIEIMNSGEELLGKIIWLDNPNKDGAPVLDKANENEKLRNRPVMGLTILEGLTYQNGVWKGGKIYDPNSGKTYSCELKLKGQEKLEVKGYLGFSWIGKTVEWTKVKK</sequence>
<comment type="caution">
    <text evidence="3">The sequence shown here is derived from an EMBL/GenBank/DDBJ whole genome shotgun (WGS) entry which is preliminary data.</text>
</comment>
<evidence type="ECO:0000313" key="4">
    <source>
        <dbReference type="Proteomes" id="UP000588604"/>
    </source>
</evidence>
<dbReference type="PANTHER" id="PTHR36919:SF2">
    <property type="entry name" value="BLL6627 PROTEIN"/>
    <property type="match status" value="1"/>
</dbReference>
<dbReference type="Pfam" id="PF09917">
    <property type="entry name" value="DUF2147"/>
    <property type="match status" value="1"/>
</dbReference>
<dbReference type="AlphaFoldDB" id="A0A841MS31"/>
<proteinExistence type="predicted"/>
<dbReference type="Proteomes" id="UP000588604">
    <property type="component" value="Unassembled WGS sequence"/>
</dbReference>
<keyword evidence="4" id="KW-1185">Reference proteome</keyword>
<dbReference type="PANTHER" id="PTHR36919">
    <property type="entry name" value="BLR1215 PROTEIN"/>
    <property type="match status" value="1"/>
</dbReference>
<dbReference type="InterPro" id="IPR019223">
    <property type="entry name" value="DUF2147"/>
</dbReference>
<accession>A0A841MS31</accession>
<name>A0A841MS31_9BACT</name>
<gene>
    <name evidence="3" type="ORF">FHS59_003980</name>
</gene>
<feature type="domain" description="DUF2147" evidence="2">
    <location>
        <begin position="31"/>
        <end position="144"/>
    </location>
</feature>
<dbReference type="EMBL" id="JACIJO010000003">
    <property type="protein sequence ID" value="MBB6328337.1"/>
    <property type="molecule type" value="Genomic_DNA"/>
</dbReference>
<dbReference type="Gene3D" id="2.40.128.520">
    <property type="match status" value="1"/>
</dbReference>
<feature type="chain" id="PRO_5033067957" evidence="1">
    <location>
        <begin position="24"/>
        <end position="147"/>
    </location>
</feature>
<dbReference type="RefSeq" id="WP_184497251.1">
    <property type="nucleotide sequence ID" value="NZ_JACIJO010000003.1"/>
</dbReference>
<protein>
    <submittedName>
        <fullName evidence="3">Uncharacterized protein (DUF2147 family)</fullName>
    </submittedName>
</protein>
<reference evidence="3 4" key="1">
    <citation type="submission" date="2020-08" db="EMBL/GenBank/DDBJ databases">
        <title>Genomic Encyclopedia of Type Strains, Phase IV (KMG-IV): sequencing the most valuable type-strain genomes for metagenomic binning, comparative biology and taxonomic classification.</title>
        <authorList>
            <person name="Goeker M."/>
        </authorList>
    </citation>
    <scope>NUCLEOTIDE SEQUENCE [LARGE SCALE GENOMIC DNA]</scope>
    <source>
        <strain evidence="3 4">DSM 102044</strain>
    </source>
</reference>
<evidence type="ECO:0000256" key="1">
    <source>
        <dbReference type="SAM" id="SignalP"/>
    </source>
</evidence>